<evidence type="ECO:0000256" key="3">
    <source>
        <dbReference type="SAM" id="MobiDB-lite"/>
    </source>
</evidence>
<dbReference type="RefSeq" id="WP_380705272.1">
    <property type="nucleotide sequence ID" value="NZ_JBHSAP010000015.1"/>
</dbReference>
<evidence type="ECO:0000259" key="5">
    <source>
        <dbReference type="Pfam" id="PF01551"/>
    </source>
</evidence>
<dbReference type="SUPFAM" id="SSF51261">
    <property type="entry name" value="Duplicated hybrid motif"/>
    <property type="match status" value="1"/>
</dbReference>
<evidence type="ECO:0000259" key="6">
    <source>
        <dbReference type="Pfam" id="PF24568"/>
    </source>
</evidence>
<sequence length="376" mass="43265">MKKQLVAGLTGFVLACSLLSPGISFADNIDDKKEDIKDRDKEIQRIEKEKKQTKKDLESVLKELEQRKRELNELNQDVYETEQKLEKSKKRVAEKEKQIEEQKKVYNERIRIVYRQGKMFYVRSLMNAKNLDDFLKRLEFVRLVAKRDQELINGYKTDRRELVKEKKQMEDLLAERKEKAEKAKGLHADLTGDYKKIEKQVKKLGSKQENLEEINEKEKKRIRDLIRKRQREQATEDDDGSDSYTGGKFGWPVKGSRITSTYGMRFHPVRKRYKMHTGVDFAGSLGTPIHAAAGGKVIESRPATGYGYIVIIDHGNGLSTLYAHMYAQGVRVQSGDSVSKGQVIAEIGNNGWSTGPHLHFEVLKNGDQVNPMSYLK</sequence>
<feature type="domain" description="M23ase beta-sheet core" evidence="5">
    <location>
        <begin position="274"/>
        <end position="371"/>
    </location>
</feature>
<evidence type="ECO:0000313" key="8">
    <source>
        <dbReference type="Proteomes" id="UP001595843"/>
    </source>
</evidence>
<dbReference type="PROSITE" id="PS51257">
    <property type="entry name" value="PROKAR_LIPOPROTEIN"/>
    <property type="match status" value="1"/>
</dbReference>
<feature type="domain" description="Peptidoglycan hydrolase PcsB coiled-coil" evidence="6">
    <location>
        <begin position="93"/>
        <end position="163"/>
    </location>
</feature>
<dbReference type="InterPro" id="IPR011055">
    <property type="entry name" value="Dup_hybrid_motif"/>
</dbReference>
<comment type="caution">
    <text evidence="7">The sequence shown here is derived from an EMBL/GenBank/DDBJ whole genome shotgun (WGS) entry which is preliminary data.</text>
</comment>
<dbReference type="EMBL" id="JBHSAP010000015">
    <property type="protein sequence ID" value="MFC4077458.1"/>
    <property type="molecule type" value="Genomic_DNA"/>
</dbReference>
<dbReference type="Pfam" id="PF01551">
    <property type="entry name" value="Peptidase_M23"/>
    <property type="match status" value="1"/>
</dbReference>
<dbReference type="Pfam" id="PF24568">
    <property type="entry name" value="CC_PcsB"/>
    <property type="match status" value="1"/>
</dbReference>
<dbReference type="InterPro" id="IPR050570">
    <property type="entry name" value="Cell_wall_metabolism_enzyme"/>
</dbReference>
<dbReference type="Proteomes" id="UP001595843">
    <property type="component" value="Unassembled WGS sequence"/>
</dbReference>
<keyword evidence="7" id="KW-0378">Hydrolase</keyword>
<dbReference type="PANTHER" id="PTHR21666:SF289">
    <property type="entry name" value="L-ALA--D-GLU ENDOPEPTIDASE"/>
    <property type="match status" value="1"/>
</dbReference>
<proteinExistence type="predicted"/>
<dbReference type="InterPro" id="IPR016047">
    <property type="entry name" value="M23ase_b-sheet_dom"/>
</dbReference>
<feature type="region of interest" description="Disordered" evidence="3">
    <location>
        <begin position="226"/>
        <end position="246"/>
    </location>
</feature>
<dbReference type="InterPro" id="IPR057309">
    <property type="entry name" value="PcsB_CC"/>
</dbReference>
<evidence type="ECO:0000313" key="7">
    <source>
        <dbReference type="EMBL" id="MFC4077458.1"/>
    </source>
</evidence>
<dbReference type="CDD" id="cd12797">
    <property type="entry name" value="M23_peptidase"/>
    <property type="match status" value="1"/>
</dbReference>
<reference evidence="8" key="1">
    <citation type="journal article" date="2019" name="Int. J. Syst. Evol. Microbiol.">
        <title>The Global Catalogue of Microorganisms (GCM) 10K type strain sequencing project: providing services to taxonomists for standard genome sequencing and annotation.</title>
        <authorList>
            <consortium name="The Broad Institute Genomics Platform"/>
            <consortium name="The Broad Institute Genome Sequencing Center for Infectious Disease"/>
            <person name="Wu L."/>
            <person name="Ma J."/>
        </authorList>
    </citation>
    <scope>NUCLEOTIDE SEQUENCE [LARGE SCALE GENOMIC DNA]</scope>
    <source>
        <strain evidence="8">IBRC-M 10813</strain>
    </source>
</reference>
<feature type="coiled-coil region" evidence="2">
    <location>
        <begin position="29"/>
        <end position="109"/>
    </location>
</feature>
<dbReference type="GO" id="GO:0016787">
    <property type="term" value="F:hydrolase activity"/>
    <property type="evidence" value="ECO:0007669"/>
    <property type="project" value="UniProtKB-KW"/>
</dbReference>
<accession>A0ABV8JEV3</accession>
<evidence type="ECO:0000256" key="2">
    <source>
        <dbReference type="SAM" id="Coils"/>
    </source>
</evidence>
<keyword evidence="1 4" id="KW-0732">Signal</keyword>
<keyword evidence="8" id="KW-1185">Reference proteome</keyword>
<keyword evidence="2" id="KW-0175">Coiled coil</keyword>
<dbReference type="PANTHER" id="PTHR21666">
    <property type="entry name" value="PEPTIDASE-RELATED"/>
    <property type="match status" value="1"/>
</dbReference>
<dbReference type="Gene3D" id="2.70.70.10">
    <property type="entry name" value="Glucose Permease (Domain IIA)"/>
    <property type="match status" value="1"/>
</dbReference>
<evidence type="ECO:0000256" key="4">
    <source>
        <dbReference type="SAM" id="SignalP"/>
    </source>
</evidence>
<dbReference type="Gene3D" id="6.10.250.3150">
    <property type="match status" value="1"/>
</dbReference>
<feature type="signal peptide" evidence="4">
    <location>
        <begin position="1"/>
        <end position="26"/>
    </location>
</feature>
<name>A0ABV8JEV3_9BACL</name>
<evidence type="ECO:0000256" key="1">
    <source>
        <dbReference type="ARBA" id="ARBA00022729"/>
    </source>
</evidence>
<feature type="chain" id="PRO_5045888246" evidence="4">
    <location>
        <begin position="27"/>
        <end position="376"/>
    </location>
</feature>
<organism evidence="7 8">
    <name type="scientific">Salinithrix halophila</name>
    <dbReference type="NCBI Taxonomy" id="1485204"/>
    <lineage>
        <taxon>Bacteria</taxon>
        <taxon>Bacillati</taxon>
        <taxon>Bacillota</taxon>
        <taxon>Bacilli</taxon>
        <taxon>Bacillales</taxon>
        <taxon>Thermoactinomycetaceae</taxon>
        <taxon>Salinithrix</taxon>
    </lineage>
</organism>
<protein>
    <submittedName>
        <fullName evidence="7">Murein hydrolase activator EnvC family protein</fullName>
    </submittedName>
</protein>
<gene>
    <name evidence="7" type="ORF">ACFOUO_11665</name>
</gene>